<dbReference type="PRINTS" id="PR00385">
    <property type="entry name" value="P450"/>
</dbReference>
<dbReference type="Gene3D" id="1.10.630.10">
    <property type="entry name" value="Cytochrome P450"/>
    <property type="match status" value="1"/>
</dbReference>
<evidence type="ECO:0000313" key="8">
    <source>
        <dbReference type="EMBL" id="KAJ3475609.1"/>
    </source>
</evidence>
<dbReference type="SUPFAM" id="SSF48264">
    <property type="entry name" value="Cytochrome P450"/>
    <property type="match status" value="1"/>
</dbReference>
<dbReference type="InterPro" id="IPR002401">
    <property type="entry name" value="Cyt_P450_E_grp-I"/>
</dbReference>
<dbReference type="PROSITE" id="PS00086">
    <property type="entry name" value="CYTOCHROME_P450"/>
    <property type="match status" value="1"/>
</dbReference>
<comment type="cofactor">
    <cofactor evidence="1 6">
        <name>heme</name>
        <dbReference type="ChEBI" id="CHEBI:30413"/>
    </cofactor>
</comment>
<dbReference type="CDD" id="cd11041">
    <property type="entry name" value="CYP503A1-like"/>
    <property type="match status" value="1"/>
</dbReference>
<evidence type="ECO:0000256" key="5">
    <source>
        <dbReference type="ARBA" id="ARBA00023004"/>
    </source>
</evidence>
<name>A0AAD5URA6_9APHY</name>
<keyword evidence="7" id="KW-0503">Monooxygenase</keyword>
<dbReference type="EMBL" id="JANAWD010000827">
    <property type="protein sequence ID" value="KAJ3475609.1"/>
    <property type="molecule type" value="Genomic_DNA"/>
</dbReference>
<evidence type="ECO:0000256" key="4">
    <source>
        <dbReference type="ARBA" id="ARBA00023002"/>
    </source>
</evidence>
<keyword evidence="3 6" id="KW-0479">Metal-binding</keyword>
<comment type="caution">
    <text evidence="8">The sequence shown here is derived from an EMBL/GenBank/DDBJ whole genome shotgun (WGS) entry which is preliminary data.</text>
</comment>
<keyword evidence="4 7" id="KW-0560">Oxidoreductase</keyword>
<dbReference type="InterPro" id="IPR036396">
    <property type="entry name" value="Cyt_P450_sf"/>
</dbReference>
<evidence type="ECO:0000256" key="6">
    <source>
        <dbReference type="PIRSR" id="PIRSR602401-1"/>
    </source>
</evidence>
<dbReference type="InterPro" id="IPR001128">
    <property type="entry name" value="Cyt_P450"/>
</dbReference>
<dbReference type="GO" id="GO:0004497">
    <property type="term" value="F:monooxygenase activity"/>
    <property type="evidence" value="ECO:0007669"/>
    <property type="project" value="UniProtKB-KW"/>
</dbReference>
<dbReference type="GO" id="GO:0005506">
    <property type="term" value="F:iron ion binding"/>
    <property type="evidence" value="ECO:0007669"/>
    <property type="project" value="InterPro"/>
</dbReference>
<accession>A0AAD5URA6</accession>
<feature type="binding site" description="axial binding residue" evidence="6">
    <location>
        <position position="422"/>
    </location>
    <ligand>
        <name>heme</name>
        <dbReference type="ChEBI" id="CHEBI:30413"/>
    </ligand>
    <ligandPart>
        <name>Fe</name>
        <dbReference type="ChEBI" id="CHEBI:18248"/>
    </ligandPart>
</feature>
<sequence length="478" mass="54891">MLQEGYDKYRGSAFKVAQFSHWHVVITSPTLIEELYKAHNDELSLLDAVIEVGYSVSSFVQANHTALEKTLQSDYTISHDIFRDAYHIPIIRTQLTRSLSTLFDDIRDELCASFNDAIPLTDEWTKVKAIPAIMRVVCRTSNRIFVGLPLCRNSDYIDLNTQFTIEVVKASLILKLFPRFLRKFVAYFISSTPSYIARGVTHLKPLIEERYRKMAEFGDDWDEKPNDLLMWLMEVAQGKEREILPLAIRILTMNFAGIHTSSLSFAHALYHLAANPEYLVDLRDEVESIVEKEGWTKASLRKMRKVDSFLRESQRYNSLGLGALLQVLEIARESDMSFILVSTTRLARKDVRFSDGTFIPSGTYVSVATMPIHRDEGIYDDADVFNPWRFADMRNEEGEGFKHQMVTTSIEYMPFGHGKHACPGRFFAANELKGMLAHLVVTYDIKFENEGVMPKPLQLEIQHIPDPRVEILFRKRAT</sequence>
<evidence type="ECO:0000256" key="1">
    <source>
        <dbReference type="ARBA" id="ARBA00001971"/>
    </source>
</evidence>
<gene>
    <name evidence="8" type="ORF">NLI96_g11723</name>
</gene>
<comment type="similarity">
    <text evidence="2 7">Belongs to the cytochrome P450 family.</text>
</comment>
<dbReference type="Proteomes" id="UP001212997">
    <property type="component" value="Unassembled WGS sequence"/>
</dbReference>
<reference evidence="8" key="1">
    <citation type="submission" date="2022-07" db="EMBL/GenBank/DDBJ databases">
        <title>Genome Sequence of Physisporinus lineatus.</title>
        <authorList>
            <person name="Buettner E."/>
        </authorList>
    </citation>
    <scope>NUCLEOTIDE SEQUENCE</scope>
    <source>
        <strain evidence="8">VT162</strain>
    </source>
</reference>
<evidence type="ECO:0000256" key="7">
    <source>
        <dbReference type="RuleBase" id="RU000461"/>
    </source>
</evidence>
<dbReference type="GO" id="GO:0016705">
    <property type="term" value="F:oxidoreductase activity, acting on paired donors, with incorporation or reduction of molecular oxygen"/>
    <property type="evidence" value="ECO:0007669"/>
    <property type="project" value="InterPro"/>
</dbReference>
<dbReference type="Pfam" id="PF00067">
    <property type="entry name" value="p450"/>
    <property type="match status" value="2"/>
</dbReference>
<protein>
    <recommendedName>
        <fullName evidence="10">Cytochrome P450</fullName>
    </recommendedName>
</protein>
<dbReference type="AlphaFoldDB" id="A0AAD5URA6"/>
<evidence type="ECO:0000256" key="3">
    <source>
        <dbReference type="ARBA" id="ARBA00022723"/>
    </source>
</evidence>
<evidence type="ECO:0008006" key="10">
    <source>
        <dbReference type="Google" id="ProtNLM"/>
    </source>
</evidence>
<proteinExistence type="inferred from homology"/>
<organism evidence="8 9">
    <name type="scientific">Meripilus lineatus</name>
    <dbReference type="NCBI Taxonomy" id="2056292"/>
    <lineage>
        <taxon>Eukaryota</taxon>
        <taxon>Fungi</taxon>
        <taxon>Dikarya</taxon>
        <taxon>Basidiomycota</taxon>
        <taxon>Agaricomycotina</taxon>
        <taxon>Agaricomycetes</taxon>
        <taxon>Polyporales</taxon>
        <taxon>Meripilaceae</taxon>
        <taxon>Meripilus</taxon>
    </lineage>
</organism>
<dbReference type="PRINTS" id="PR00463">
    <property type="entry name" value="EP450I"/>
</dbReference>
<dbReference type="PANTHER" id="PTHR46206">
    <property type="entry name" value="CYTOCHROME P450"/>
    <property type="match status" value="1"/>
</dbReference>
<keyword evidence="9" id="KW-1185">Reference proteome</keyword>
<keyword evidence="5 6" id="KW-0408">Iron</keyword>
<evidence type="ECO:0000313" key="9">
    <source>
        <dbReference type="Proteomes" id="UP001212997"/>
    </source>
</evidence>
<keyword evidence="6 7" id="KW-0349">Heme</keyword>
<dbReference type="InterPro" id="IPR017972">
    <property type="entry name" value="Cyt_P450_CS"/>
</dbReference>
<dbReference type="GO" id="GO:0020037">
    <property type="term" value="F:heme binding"/>
    <property type="evidence" value="ECO:0007669"/>
    <property type="project" value="InterPro"/>
</dbReference>
<evidence type="ECO:0000256" key="2">
    <source>
        <dbReference type="ARBA" id="ARBA00010617"/>
    </source>
</evidence>